<dbReference type="Pfam" id="PF03551">
    <property type="entry name" value="PadR"/>
    <property type="match status" value="1"/>
</dbReference>
<dbReference type="PANTHER" id="PTHR33169">
    <property type="entry name" value="PADR-FAMILY TRANSCRIPTIONAL REGULATOR"/>
    <property type="match status" value="1"/>
</dbReference>
<dbReference type="InterPro" id="IPR052509">
    <property type="entry name" value="Metal_resp_DNA-bind_regulator"/>
</dbReference>
<gene>
    <name evidence="2" type="ORF">LV75_004202</name>
</gene>
<name>A0ABT1IGB1_9PSEU</name>
<dbReference type="SUPFAM" id="SSF46785">
    <property type="entry name" value="Winged helix' DNA-binding domain"/>
    <property type="match status" value="1"/>
</dbReference>
<organism evidence="2 3">
    <name type="scientific">Actinokineospora diospyrosa</name>
    <dbReference type="NCBI Taxonomy" id="103728"/>
    <lineage>
        <taxon>Bacteria</taxon>
        <taxon>Bacillati</taxon>
        <taxon>Actinomycetota</taxon>
        <taxon>Actinomycetes</taxon>
        <taxon>Pseudonocardiales</taxon>
        <taxon>Pseudonocardiaceae</taxon>
        <taxon>Actinokineospora</taxon>
    </lineage>
</organism>
<accession>A0ABT1IGB1</accession>
<dbReference type="EMBL" id="JAMTCO010000010">
    <property type="protein sequence ID" value="MCP2271688.1"/>
    <property type="molecule type" value="Genomic_DNA"/>
</dbReference>
<dbReference type="PANTHER" id="PTHR33169:SF14">
    <property type="entry name" value="TRANSCRIPTIONAL REGULATOR RV3488"/>
    <property type="match status" value="1"/>
</dbReference>
<reference evidence="2 3" key="1">
    <citation type="submission" date="2022-06" db="EMBL/GenBank/DDBJ databases">
        <title>Genomic Encyclopedia of Archaeal and Bacterial Type Strains, Phase II (KMG-II): from individual species to whole genera.</title>
        <authorList>
            <person name="Goeker M."/>
        </authorList>
    </citation>
    <scope>NUCLEOTIDE SEQUENCE [LARGE SCALE GENOMIC DNA]</scope>
    <source>
        <strain evidence="2 3">DSM 44255</strain>
    </source>
</reference>
<evidence type="ECO:0000313" key="3">
    <source>
        <dbReference type="Proteomes" id="UP001205185"/>
    </source>
</evidence>
<dbReference type="RefSeq" id="WP_253888653.1">
    <property type="nucleotide sequence ID" value="NZ_BAAAVB010000003.1"/>
</dbReference>
<dbReference type="Proteomes" id="UP001205185">
    <property type="component" value="Unassembled WGS sequence"/>
</dbReference>
<proteinExistence type="predicted"/>
<dbReference type="InterPro" id="IPR036390">
    <property type="entry name" value="WH_DNA-bd_sf"/>
</dbReference>
<comment type="caution">
    <text evidence="2">The sequence shown here is derived from an EMBL/GenBank/DDBJ whole genome shotgun (WGS) entry which is preliminary data.</text>
</comment>
<evidence type="ECO:0000259" key="1">
    <source>
        <dbReference type="Pfam" id="PF03551"/>
    </source>
</evidence>
<sequence>MSATRMLVLGVVFWAGKAHGYQIRAELQSWRADSWARIKPGSLYHALRKAVADELLVDTPEPGDGGPERTAYSITAAGRAELDRLVTAGLSVPGDPWMLNAAIAMLPTLSRADAVAHLSARIEALEVARSEMEGWRGGADPIKPEHVAEQAELWLAQLNADLVWSRGLVARLLDGAYSMSEHGEPPSIQV</sequence>
<feature type="domain" description="Transcription regulator PadR N-terminal" evidence="1">
    <location>
        <begin position="11"/>
        <end position="83"/>
    </location>
</feature>
<dbReference type="InterPro" id="IPR036388">
    <property type="entry name" value="WH-like_DNA-bd_sf"/>
</dbReference>
<dbReference type="InterPro" id="IPR005149">
    <property type="entry name" value="Tscrpt_reg_PadR_N"/>
</dbReference>
<dbReference type="Gene3D" id="1.10.10.10">
    <property type="entry name" value="Winged helix-like DNA-binding domain superfamily/Winged helix DNA-binding domain"/>
    <property type="match status" value="1"/>
</dbReference>
<protein>
    <submittedName>
        <fullName evidence="2">Transcriptional regulator PadR-like family protein</fullName>
    </submittedName>
</protein>
<evidence type="ECO:0000313" key="2">
    <source>
        <dbReference type="EMBL" id="MCP2271688.1"/>
    </source>
</evidence>
<keyword evidence="3" id="KW-1185">Reference proteome</keyword>